<dbReference type="PIRSF" id="PIRSF005091">
    <property type="entry name" value="Mmb_sulf_HI1246"/>
    <property type="match status" value="1"/>
</dbReference>
<dbReference type="GO" id="GO:0016740">
    <property type="term" value="F:transferase activity"/>
    <property type="evidence" value="ECO:0007669"/>
    <property type="project" value="UniProtKB-KW"/>
</dbReference>
<feature type="binding site" evidence="8">
    <location>
        <position position="507"/>
    </location>
    <ligand>
        <name>Mn(2+)</name>
        <dbReference type="ChEBI" id="CHEBI:29035"/>
    </ligand>
</feature>
<evidence type="ECO:0000256" key="3">
    <source>
        <dbReference type="ARBA" id="ARBA00022692"/>
    </source>
</evidence>
<evidence type="ECO:0000313" key="11">
    <source>
        <dbReference type="EMBL" id="RKT51441.1"/>
    </source>
</evidence>
<feature type="active site" evidence="6">
    <location>
        <position position="338"/>
    </location>
</feature>
<evidence type="ECO:0000256" key="8">
    <source>
        <dbReference type="PIRSR" id="PIRSR005091-3"/>
    </source>
</evidence>
<evidence type="ECO:0000256" key="4">
    <source>
        <dbReference type="ARBA" id="ARBA00022989"/>
    </source>
</evidence>
<feature type="transmembrane region" description="Helical" evidence="9">
    <location>
        <begin position="86"/>
        <end position="106"/>
    </location>
</feature>
<keyword evidence="12" id="KW-1185">Reference proteome</keyword>
<keyword evidence="3 9" id="KW-0812">Transmembrane</keyword>
<comment type="caution">
    <text evidence="11">The sequence shown here is derived from an EMBL/GenBank/DDBJ whole genome shotgun (WGS) entry which is preliminary data.</text>
</comment>
<feature type="transmembrane region" description="Helical" evidence="9">
    <location>
        <begin position="12"/>
        <end position="35"/>
    </location>
</feature>
<evidence type="ECO:0000256" key="2">
    <source>
        <dbReference type="ARBA" id="ARBA00022475"/>
    </source>
</evidence>
<accession>A0A495VPW7</accession>
<keyword evidence="11" id="KW-0808">Transferase</keyword>
<dbReference type="PANTHER" id="PTHR47371:SF3">
    <property type="entry name" value="PHOSPHOGLYCEROL TRANSFERASE I"/>
    <property type="match status" value="1"/>
</dbReference>
<feature type="binding site" evidence="8">
    <location>
        <position position="506"/>
    </location>
    <ligand>
        <name>Mn(2+)</name>
        <dbReference type="ChEBI" id="CHEBI:29035"/>
    </ligand>
</feature>
<keyword evidence="7" id="KW-0464">Manganese</keyword>
<name>A0A495VPW7_9BACT</name>
<sequence length="655" mass="75154">MKNYLYSLRFLFSIHIAGLLLLSLFRLILFFRGTANLGDESGEYLLQSEAFLRGLWFDNVVACYILLLPLAVASISAWFGYYGARLYRGLTIFMGIMYGITFAISASDIPYFEYFFKHLNASIFNWMGYGETTLKMMFGEPAYRWPIFFFVVAVAIFSVFLRRMRKLTVASFEKNRFRSWKSVGGIVVLTALTLWACMFGIRGRMGYNPIRVSAAYYCNNTFLNQLGINPTFNLLRSTLESTKKENKSLRLMNEQEAIENVREFLAIEESFPDISPIARTINADTSFVRKNVVLVLMESMSGKFMERYGDKRGLTPFLDSLAGQATCFDRFYSAGTHTNHGLYATLYGYPAMMKKNLMKGAVIPFYTGLPRILQENGYRTLFFMTHESQYDNMNGFLRSNGYDEIYAQENYPSEKVVNSFGVQDDFLYEYAIPVLTERSASVQPFFATLLSISNHPPYIIPPYFKPHSKETEEQIVEYADWSLRKFMDEASRQPWYENTIFVFLADHGKLVGSPKSDMPLTYHHIPLIIYEPGQSPCKSEVLGGQIDVGPTILGMLGISYINNMFGIDLFRQNRSCILFTSDDAVGCMDRDYFYIYRPGDEQEWLFKVQDGEEGSAVTNDTIRNKLRNYAFSVLQTAQSIIDNEETGKYKGYVPK</sequence>
<evidence type="ECO:0000259" key="10">
    <source>
        <dbReference type="Pfam" id="PF00884"/>
    </source>
</evidence>
<dbReference type="AlphaFoldDB" id="A0A495VPW7"/>
<keyword evidence="4 9" id="KW-1133">Transmembrane helix</keyword>
<evidence type="ECO:0000313" key="12">
    <source>
        <dbReference type="Proteomes" id="UP000269493"/>
    </source>
</evidence>
<dbReference type="InterPro" id="IPR000917">
    <property type="entry name" value="Sulfatase_N"/>
</dbReference>
<protein>
    <submittedName>
        <fullName evidence="11">Phosphoglycerol transferase MdoB-like AlkP superfamily enzyme</fullName>
    </submittedName>
</protein>
<feature type="domain" description="Sulfatase N-terminal" evidence="10">
    <location>
        <begin position="290"/>
        <end position="558"/>
    </location>
</feature>
<dbReference type="Pfam" id="PF00884">
    <property type="entry name" value="Sulfatase"/>
    <property type="match status" value="1"/>
</dbReference>
<keyword evidence="5 9" id="KW-0472">Membrane</keyword>
<evidence type="ECO:0000256" key="9">
    <source>
        <dbReference type="SAM" id="Phobius"/>
    </source>
</evidence>
<dbReference type="Gene3D" id="3.40.720.10">
    <property type="entry name" value="Alkaline Phosphatase, subunit A"/>
    <property type="match status" value="1"/>
</dbReference>
<feature type="transmembrane region" description="Helical" evidence="9">
    <location>
        <begin position="55"/>
        <end position="79"/>
    </location>
</feature>
<dbReference type="RefSeq" id="WP_009318970.1">
    <property type="nucleotide sequence ID" value="NZ_KI440787.1"/>
</dbReference>
<feature type="binding site" evidence="8">
    <location>
        <position position="338"/>
    </location>
    <ligand>
        <name>Mn(2+)</name>
        <dbReference type="ChEBI" id="CHEBI:29035"/>
    </ligand>
</feature>
<evidence type="ECO:0000256" key="5">
    <source>
        <dbReference type="ARBA" id="ARBA00023136"/>
    </source>
</evidence>
<feature type="transmembrane region" description="Helical" evidence="9">
    <location>
        <begin position="182"/>
        <end position="201"/>
    </location>
</feature>
<dbReference type="InterPro" id="IPR017850">
    <property type="entry name" value="Alkaline_phosphatase_core_sf"/>
</dbReference>
<dbReference type="GO" id="GO:0005886">
    <property type="term" value="C:plasma membrane"/>
    <property type="evidence" value="ECO:0007669"/>
    <property type="project" value="UniProtKB-SubCell"/>
</dbReference>
<evidence type="ECO:0000256" key="7">
    <source>
        <dbReference type="PIRSR" id="PIRSR005091-2"/>
    </source>
</evidence>
<dbReference type="CDD" id="cd16015">
    <property type="entry name" value="LTA_synthase"/>
    <property type="match status" value="1"/>
</dbReference>
<dbReference type="EMBL" id="RBXN01000005">
    <property type="protein sequence ID" value="RKT51441.1"/>
    <property type="molecule type" value="Genomic_DNA"/>
</dbReference>
<dbReference type="InterPro" id="IPR012160">
    <property type="entry name" value="LtaS-like"/>
</dbReference>
<dbReference type="SUPFAM" id="SSF53649">
    <property type="entry name" value="Alkaline phosphatase-like"/>
    <property type="match status" value="1"/>
</dbReference>
<dbReference type="Proteomes" id="UP000269493">
    <property type="component" value="Unassembled WGS sequence"/>
</dbReference>
<evidence type="ECO:0000256" key="6">
    <source>
        <dbReference type="PIRSR" id="PIRSR005091-1"/>
    </source>
</evidence>
<feature type="transmembrane region" description="Helical" evidence="9">
    <location>
        <begin position="143"/>
        <end position="161"/>
    </location>
</feature>
<organism evidence="11 12">
    <name type="scientific">Coprobacter fastidiosus NSB1 = JCM 33896</name>
    <dbReference type="NCBI Taxonomy" id="1349822"/>
    <lineage>
        <taxon>Bacteria</taxon>
        <taxon>Pseudomonadati</taxon>
        <taxon>Bacteroidota</taxon>
        <taxon>Bacteroidia</taxon>
        <taxon>Bacteroidales</taxon>
        <taxon>Barnesiellaceae</taxon>
        <taxon>Coprobacter</taxon>
    </lineage>
</organism>
<feature type="binding site" evidence="8">
    <location>
        <position position="298"/>
    </location>
    <ligand>
        <name>Mn(2+)</name>
        <dbReference type="ChEBI" id="CHEBI:29035"/>
    </ligand>
</feature>
<dbReference type="Gene3D" id="3.30.1120.80">
    <property type="match status" value="1"/>
</dbReference>
<reference evidence="11 12" key="1">
    <citation type="submission" date="2018-10" db="EMBL/GenBank/DDBJ databases">
        <title>Genomic Encyclopedia of Archaeal and Bacterial Type Strains, Phase II (KMG-II): from individual species to whole genera.</title>
        <authorList>
            <person name="Goeker M."/>
        </authorList>
    </citation>
    <scope>NUCLEOTIDE SEQUENCE [LARGE SCALE GENOMIC DNA]</scope>
    <source>
        <strain evidence="11 12">NSB1</strain>
    </source>
</reference>
<gene>
    <name evidence="11" type="ORF">BC742_1714</name>
</gene>
<dbReference type="OrthoDB" id="9777768at2"/>
<dbReference type="PANTHER" id="PTHR47371">
    <property type="entry name" value="LIPOTEICHOIC ACID SYNTHASE"/>
    <property type="match status" value="1"/>
</dbReference>
<comment type="subcellular location">
    <subcellularLocation>
        <location evidence="1">Cell membrane</location>
        <topology evidence="1">Multi-pass membrane protein</topology>
    </subcellularLocation>
</comment>
<proteinExistence type="predicted"/>
<dbReference type="GeneID" id="92929411"/>
<keyword evidence="7" id="KW-0479">Metal-binding</keyword>
<dbReference type="InterPro" id="IPR050448">
    <property type="entry name" value="OpgB/LTA_synthase_biosynth"/>
</dbReference>
<feature type="binding site" evidence="7">
    <location>
        <position position="455"/>
    </location>
    <ligand>
        <name>substrate</name>
    </ligand>
</feature>
<evidence type="ECO:0000256" key="1">
    <source>
        <dbReference type="ARBA" id="ARBA00004651"/>
    </source>
</evidence>
<dbReference type="GO" id="GO:0046872">
    <property type="term" value="F:metal ion binding"/>
    <property type="evidence" value="ECO:0007669"/>
    <property type="project" value="UniProtKB-KW"/>
</dbReference>
<keyword evidence="2" id="KW-1003">Cell membrane</keyword>